<gene>
    <name evidence="2" type="ORF">V202x_27880</name>
</gene>
<accession>A0A517WVX2</accession>
<dbReference type="RefSeq" id="WP_145175583.1">
    <property type="nucleotide sequence ID" value="NZ_CP037422.1"/>
</dbReference>
<evidence type="ECO:0000313" key="3">
    <source>
        <dbReference type="Proteomes" id="UP000318384"/>
    </source>
</evidence>
<organism evidence="2 3">
    <name type="scientific">Gimesia aquarii</name>
    <dbReference type="NCBI Taxonomy" id="2527964"/>
    <lineage>
        <taxon>Bacteria</taxon>
        <taxon>Pseudomonadati</taxon>
        <taxon>Planctomycetota</taxon>
        <taxon>Planctomycetia</taxon>
        <taxon>Planctomycetales</taxon>
        <taxon>Planctomycetaceae</taxon>
        <taxon>Gimesia</taxon>
    </lineage>
</organism>
<evidence type="ECO:0000313" key="2">
    <source>
        <dbReference type="EMBL" id="QDU09413.1"/>
    </source>
</evidence>
<dbReference type="AlphaFoldDB" id="A0A517WVX2"/>
<dbReference type="EMBL" id="CP037422">
    <property type="protein sequence ID" value="QDU09413.1"/>
    <property type="molecule type" value="Genomic_DNA"/>
</dbReference>
<keyword evidence="3" id="KW-1185">Reference proteome</keyword>
<feature type="domain" description="DNA mimic protein DMP19 C-terminal" evidence="1">
    <location>
        <begin position="42"/>
        <end position="157"/>
    </location>
</feature>
<sequence>MTGEEVEKSIIEWLRQHYPEEPDWQNTNFHCFTDEPLELKMIPVFQAIEYNIDNGGWSQFLWNCYGTWPRMVEIAADGYELIGARPQREALELLREILAAHEVECASFMRKAAKERGSTIFAEFTKRSYAQPGNDWQDLFYYNSGINELRLAWLAQHATQVRILMSKKQTLRLWLKQIFSWSAN</sequence>
<dbReference type="Proteomes" id="UP000318384">
    <property type="component" value="Chromosome"/>
</dbReference>
<dbReference type="InterPro" id="IPR025402">
    <property type="entry name" value="DMP19_C"/>
</dbReference>
<reference evidence="2 3" key="1">
    <citation type="submission" date="2019-03" db="EMBL/GenBank/DDBJ databases">
        <title>Deep-cultivation of Planctomycetes and their phenomic and genomic characterization uncovers novel biology.</title>
        <authorList>
            <person name="Wiegand S."/>
            <person name="Jogler M."/>
            <person name="Boedeker C."/>
            <person name="Pinto D."/>
            <person name="Vollmers J."/>
            <person name="Rivas-Marin E."/>
            <person name="Kohn T."/>
            <person name="Peeters S.H."/>
            <person name="Heuer A."/>
            <person name="Rast P."/>
            <person name="Oberbeckmann S."/>
            <person name="Bunk B."/>
            <person name="Jeske O."/>
            <person name="Meyerdierks A."/>
            <person name="Storesund J.E."/>
            <person name="Kallscheuer N."/>
            <person name="Luecker S."/>
            <person name="Lage O.M."/>
            <person name="Pohl T."/>
            <person name="Merkel B.J."/>
            <person name="Hornburger P."/>
            <person name="Mueller R.-W."/>
            <person name="Bruemmer F."/>
            <person name="Labrenz M."/>
            <person name="Spormann A.M."/>
            <person name="Op den Camp H."/>
            <person name="Overmann J."/>
            <person name="Amann R."/>
            <person name="Jetten M.S.M."/>
            <person name="Mascher T."/>
            <person name="Medema M.H."/>
            <person name="Devos D.P."/>
            <person name="Kaster A.-K."/>
            <person name="Ovreas L."/>
            <person name="Rohde M."/>
            <person name="Galperin M.Y."/>
            <person name="Jogler C."/>
        </authorList>
    </citation>
    <scope>NUCLEOTIDE SEQUENCE [LARGE SCALE GENOMIC DNA]</scope>
    <source>
        <strain evidence="2 3">V202</strain>
    </source>
</reference>
<protein>
    <recommendedName>
        <fullName evidence="1">DNA mimic protein DMP19 C-terminal domain-containing protein</fullName>
    </recommendedName>
</protein>
<dbReference type="Gene3D" id="1.20.1420.60">
    <property type="match status" value="1"/>
</dbReference>
<name>A0A517WVX2_9PLAN</name>
<evidence type="ECO:0000259" key="1">
    <source>
        <dbReference type="Pfam" id="PF14300"/>
    </source>
</evidence>
<dbReference type="OrthoDB" id="9554199at2"/>
<proteinExistence type="predicted"/>
<dbReference type="Pfam" id="PF14300">
    <property type="entry name" value="DMP19"/>
    <property type="match status" value="1"/>
</dbReference>